<reference evidence="1" key="1">
    <citation type="journal article" date="2014" name="Front. Microbiol.">
        <title>High frequency of phylogenetically diverse reductive dehalogenase-homologous genes in deep subseafloor sedimentary metagenomes.</title>
        <authorList>
            <person name="Kawai M."/>
            <person name="Futagami T."/>
            <person name="Toyoda A."/>
            <person name="Takaki Y."/>
            <person name="Nishi S."/>
            <person name="Hori S."/>
            <person name="Arai W."/>
            <person name="Tsubouchi T."/>
            <person name="Morono Y."/>
            <person name="Uchiyama I."/>
            <person name="Ito T."/>
            <person name="Fujiyama A."/>
            <person name="Inagaki F."/>
            <person name="Takami H."/>
        </authorList>
    </citation>
    <scope>NUCLEOTIDE SEQUENCE</scope>
    <source>
        <strain evidence="1">Expedition CK06-06</strain>
    </source>
</reference>
<gene>
    <name evidence="1" type="ORF">S01H4_65338</name>
</gene>
<dbReference type="AlphaFoldDB" id="X1FV28"/>
<name>X1FV28_9ZZZZ</name>
<protein>
    <submittedName>
        <fullName evidence="1">Uncharacterized protein</fullName>
    </submittedName>
</protein>
<organism evidence="1">
    <name type="scientific">marine sediment metagenome</name>
    <dbReference type="NCBI Taxonomy" id="412755"/>
    <lineage>
        <taxon>unclassified sequences</taxon>
        <taxon>metagenomes</taxon>
        <taxon>ecological metagenomes</taxon>
    </lineage>
</organism>
<sequence length="29" mass="2998">SLLFKVASALDTCDLAPAAVQLKFSAMDA</sequence>
<evidence type="ECO:0000313" key="1">
    <source>
        <dbReference type="EMBL" id="GAH24633.1"/>
    </source>
</evidence>
<dbReference type="EMBL" id="BART01039942">
    <property type="protein sequence ID" value="GAH24633.1"/>
    <property type="molecule type" value="Genomic_DNA"/>
</dbReference>
<comment type="caution">
    <text evidence="1">The sequence shown here is derived from an EMBL/GenBank/DDBJ whole genome shotgun (WGS) entry which is preliminary data.</text>
</comment>
<feature type="non-terminal residue" evidence="1">
    <location>
        <position position="1"/>
    </location>
</feature>
<proteinExistence type="predicted"/>
<accession>X1FV28</accession>